<name>A0ABT4BAX6_9ACTN</name>
<sequence>MSHPVVLRDVRVLDGDTTGPATSVVVRDGRIADGPLPDDADIVEGGGGVLLPGLIDTHAHVSRRAHLDAMVEWGVTTVLDMGAPHYDATMALKDQPGLPTLRSAGRPASGPGSMFVTKMGHPASSAVSGPDDAARFVADRVAESADYIKIIIEDPRFPGTKPLEPATIAAIAVAARAAGLLTVAHVVSPATLRTAVAAGVDVVTHTALTKGLGDDEITGTVSLIPTLGMMDGVARSIGRRLPVRALSLLVPALRMDYRHAVATVAAFRRAGQVVLAGTDANDEPGAPCRVPYGISLHDELERLVSAGLTATEALRAATVQPAETFGLHDRGVIAAGRRADLVLVDGDPTRDITATRAIRGVWIGGARVRA</sequence>
<dbReference type="Gene3D" id="2.30.40.10">
    <property type="entry name" value="Urease, subunit C, domain 1"/>
    <property type="match status" value="1"/>
</dbReference>
<evidence type="ECO:0000313" key="2">
    <source>
        <dbReference type="EMBL" id="MCY1143677.1"/>
    </source>
</evidence>
<proteinExistence type="predicted"/>
<dbReference type="InterPro" id="IPR051781">
    <property type="entry name" value="Metallo-dep_Hydrolase"/>
</dbReference>
<gene>
    <name evidence="2" type="ORF">OWR29_37225</name>
</gene>
<dbReference type="InterPro" id="IPR006680">
    <property type="entry name" value="Amidohydro-rel"/>
</dbReference>
<dbReference type="Gene3D" id="1.20.58.520">
    <property type="entry name" value="Amidohydrolase"/>
    <property type="match status" value="1"/>
</dbReference>
<comment type="caution">
    <text evidence="2">The sequence shown here is derived from an EMBL/GenBank/DDBJ whole genome shotgun (WGS) entry which is preliminary data.</text>
</comment>
<dbReference type="InterPro" id="IPR011059">
    <property type="entry name" value="Metal-dep_hydrolase_composite"/>
</dbReference>
<dbReference type="SUPFAM" id="SSF51338">
    <property type="entry name" value="Composite domain of metallo-dependent hydrolases"/>
    <property type="match status" value="1"/>
</dbReference>
<organism evidence="2 3">
    <name type="scientific">Paractinoplanes pyxinae</name>
    <dbReference type="NCBI Taxonomy" id="2997416"/>
    <lineage>
        <taxon>Bacteria</taxon>
        <taxon>Bacillati</taxon>
        <taxon>Actinomycetota</taxon>
        <taxon>Actinomycetes</taxon>
        <taxon>Micromonosporales</taxon>
        <taxon>Micromonosporaceae</taxon>
        <taxon>Paractinoplanes</taxon>
    </lineage>
</organism>
<dbReference type="Pfam" id="PF01979">
    <property type="entry name" value="Amidohydro_1"/>
    <property type="match status" value="1"/>
</dbReference>
<dbReference type="PANTHER" id="PTHR43135">
    <property type="entry name" value="ALPHA-D-RIBOSE 1-METHYLPHOSPHONATE 5-TRIPHOSPHATE DIPHOSPHATASE"/>
    <property type="match status" value="1"/>
</dbReference>
<dbReference type="Proteomes" id="UP001151002">
    <property type="component" value="Unassembled WGS sequence"/>
</dbReference>
<dbReference type="InterPro" id="IPR032466">
    <property type="entry name" value="Metal_Hydrolase"/>
</dbReference>
<dbReference type="PANTHER" id="PTHR43135:SF3">
    <property type="entry name" value="ALPHA-D-RIBOSE 1-METHYLPHOSPHONATE 5-TRIPHOSPHATE DIPHOSPHATASE"/>
    <property type="match status" value="1"/>
</dbReference>
<dbReference type="SUPFAM" id="SSF51556">
    <property type="entry name" value="Metallo-dependent hydrolases"/>
    <property type="match status" value="1"/>
</dbReference>
<feature type="domain" description="Amidohydrolase-related" evidence="1">
    <location>
        <begin position="49"/>
        <end position="366"/>
    </location>
</feature>
<dbReference type="RefSeq" id="WP_267568208.1">
    <property type="nucleotide sequence ID" value="NZ_JAPNTZ010000016.1"/>
</dbReference>
<dbReference type="Gene3D" id="3.30.110.90">
    <property type="entry name" value="Amidohydrolase"/>
    <property type="match status" value="1"/>
</dbReference>
<dbReference type="Gene3D" id="3.40.50.10910">
    <property type="entry name" value="Amidohydrolase"/>
    <property type="match status" value="1"/>
</dbReference>
<evidence type="ECO:0000313" key="3">
    <source>
        <dbReference type="Proteomes" id="UP001151002"/>
    </source>
</evidence>
<reference evidence="2" key="1">
    <citation type="submission" date="2022-11" db="EMBL/GenBank/DDBJ databases">
        <authorList>
            <person name="Somphong A."/>
            <person name="Phongsopitanun W."/>
        </authorList>
    </citation>
    <scope>NUCLEOTIDE SEQUENCE</scope>
    <source>
        <strain evidence="2">Pm04-4</strain>
    </source>
</reference>
<evidence type="ECO:0000259" key="1">
    <source>
        <dbReference type="Pfam" id="PF01979"/>
    </source>
</evidence>
<protein>
    <submittedName>
        <fullName evidence="2">Amidohydrolase family protein</fullName>
    </submittedName>
</protein>
<keyword evidence="3" id="KW-1185">Reference proteome</keyword>
<dbReference type="EMBL" id="JAPNTZ010000016">
    <property type="protein sequence ID" value="MCY1143677.1"/>
    <property type="molecule type" value="Genomic_DNA"/>
</dbReference>
<accession>A0ABT4BAX6</accession>